<keyword evidence="1" id="KW-0472">Membrane</keyword>
<keyword evidence="1" id="KW-0812">Transmembrane</keyword>
<dbReference type="AlphaFoldDB" id="A0A0F5L3X8"/>
<evidence type="ECO:0008006" key="6">
    <source>
        <dbReference type="Google" id="ProtNLM"/>
    </source>
</evidence>
<protein>
    <recommendedName>
        <fullName evidence="6">Yip1 domain-containing protein</fullName>
    </recommendedName>
</protein>
<dbReference type="Proteomes" id="UP000184533">
    <property type="component" value="Unassembled WGS sequence"/>
</dbReference>
<dbReference type="EMBL" id="FQVC01000007">
    <property type="protein sequence ID" value="SHF42107.1"/>
    <property type="molecule type" value="Genomic_DNA"/>
</dbReference>
<dbReference type="PATRIC" id="fig|1121477.3.peg.575"/>
<dbReference type="EMBL" id="LAJF01000143">
    <property type="protein sequence ID" value="KKB77048.1"/>
    <property type="molecule type" value="Genomic_DNA"/>
</dbReference>
<accession>A0A0F5L3X8</accession>
<gene>
    <name evidence="3" type="ORF">SAMN02745223_02610</name>
    <name evidence="2" type="ORF">VW29_19010</name>
</gene>
<proteinExistence type="predicted"/>
<feature type="transmembrane region" description="Helical" evidence="1">
    <location>
        <begin position="107"/>
        <end position="136"/>
    </location>
</feature>
<evidence type="ECO:0000256" key="1">
    <source>
        <dbReference type="SAM" id="Phobius"/>
    </source>
</evidence>
<feature type="transmembrane region" description="Helical" evidence="1">
    <location>
        <begin position="28"/>
        <end position="53"/>
    </location>
</feature>
<evidence type="ECO:0000313" key="3">
    <source>
        <dbReference type="EMBL" id="SHF42107.1"/>
    </source>
</evidence>
<reference evidence="3 5" key="2">
    <citation type="submission" date="2016-11" db="EMBL/GenBank/DDBJ databases">
        <authorList>
            <person name="Jaros S."/>
            <person name="Januszkiewicz K."/>
            <person name="Wedrychowicz H."/>
        </authorList>
    </citation>
    <scope>NUCLEOTIDE SEQUENCE [LARGE SCALE GENOMIC DNA]</scope>
    <source>
        <strain evidence="3 5">DSM 17137</strain>
    </source>
</reference>
<feature type="transmembrane region" description="Helical" evidence="1">
    <location>
        <begin position="148"/>
        <end position="173"/>
    </location>
</feature>
<evidence type="ECO:0000313" key="5">
    <source>
        <dbReference type="Proteomes" id="UP000184533"/>
    </source>
</evidence>
<dbReference type="RefSeq" id="WP_046136851.1">
    <property type="nucleotide sequence ID" value="NZ_FQVC01000007.1"/>
</dbReference>
<evidence type="ECO:0000313" key="4">
    <source>
        <dbReference type="Proteomes" id="UP000033608"/>
    </source>
</evidence>
<sequence>MKLWLAIRNAARGWVEIVRNQGGWREQFSLSGAGLATALAIYFFFAFIAIGYGSLGSGMPSGIGVAVNLLVQGLAISALLIAVYLARFILQLDRPVLEMLVPGIYALVFYLIAGTILASIGIEMITLALLAVGYLFYRLGRVAGSWPIGVSVAFAVLTVALLVGLPMTLYMLATPAGSPI</sequence>
<reference evidence="2 4" key="1">
    <citation type="submission" date="2015-03" db="EMBL/GenBank/DDBJ databases">
        <authorList>
            <person name="Hassan Y.I."/>
            <person name="Lepp D."/>
            <person name="Zhou T."/>
        </authorList>
    </citation>
    <scope>NUCLEOTIDE SEQUENCE [LARGE SCALE GENOMIC DNA]</scope>
    <source>
        <strain evidence="2 4">DSM 17137</strain>
    </source>
</reference>
<dbReference type="STRING" id="1121477.SAMN02745223_02610"/>
<dbReference type="Proteomes" id="UP000033608">
    <property type="component" value="Unassembled WGS sequence"/>
</dbReference>
<name>A0A0F5L3X8_9HYPH</name>
<evidence type="ECO:0000313" key="2">
    <source>
        <dbReference type="EMBL" id="KKB77048.1"/>
    </source>
</evidence>
<organism evidence="2 4">
    <name type="scientific">Devosia limi DSM 17137</name>
    <dbReference type="NCBI Taxonomy" id="1121477"/>
    <lineage>
        <taxon>Bacteria</taxon>
        <taxon>Pseudomonadati</taxon>
        <taxon>Pseudomonadota</taxon>
        <taxon>Alphaproteobacteria</taxon>
        <taxon>Hyphomicrobiales</taxon>
        <taxon>Devosiaceae</taxon>
        <taxon>Devosia</taxon>
    </lineage>
</organism>
<dbReference type="OrthoDB" id="7949537at2"/>
<keyword evidence="1" id="KW-1133">Transmembrane helix</keyword>
<feature type="transmembrane region" description="Helical" evidence="1">
    <location>
        <begin position="65"/>
        <end position="86"/>
    </location>
</feature>
<keyword evidence="4" id="KW-1185">Reference proteome</keyword>